<dbReference type="EMBL" id="NIDE01000019">
    <property type="protein sequence ID" value="OWK34890.1"/>
    <property type="molecule type" value="Genomic_DNA"/>
</dbReference>
<dbReference type="InterPro" id="IPR036291">
    <property type="entry name" value="NAD(P)-bd_dom_sf"/>
</dbReference>
<dbReference type="PANTHER" id="PTHR43401:SF2">
    <property type="entry name" value="L-THREONINE 3-DEHYDROGENASE"/>
    <property type="match status" value="1"/>
</dbReference>
<dbReference type="NCBIfam" id="TIGR03366">
    <property type="entry name" value="HpnZ_proposed"/>
    <property type="match status" value="1"/>
</dbReference>
<dbReference type="InterPro" id="IPR013154">
    <property type="entry name" value="ADH-like_N"/>
</dbReference>
<reference evidence="5" key="1">
    <citation type="submission" date="2017-06" db="EMBL/GenBank/DDBJ databases">
        <title>Genome analysis of Fimbriiglobus ruber SP5, the first member of the order Planctomycetales with confirmed chitinolytic capability.</title>
        <authorList>
            <person name="Ravin N.V."/>
            <person name="Rakitin A.L."/>
            <person name="Ivanova A.A."/>
            <person name="Beletsky A.V."/>
            <person name="Kulichevskaya I.S."/>
            <person name="Mardanov A.V."/>
            <person name="Dedysh S.N."/>
        </authorList>
    </citation>
    <scope>NUCLEOTIDE SEQUENCE [LARGE SCALE GENOMIC DNA]</scope>
    <source>
        <strain evidence="5">SP5</strain>
    </source>
</reference>
<comment type="caution">
    <text evidence="4">The sequence shown here is derived from an EMBL/GenBank/DDBJ whole genome shotgun (WGS) entry which is preliminary data.</text>
</comment>
<dbReference type="GO" id="GO:0016491">
    <property type="term" value="F:oxidoreductase activity"/>
    <property type="evidence" value="ECO:0007669"/>
    <property type="project" value="UniProtKB-KW"/>
</dbReference>
<dbReference type="InterPro" id="IPR017743">
    <property type="entry name" value="ADH_phosphonate_catab-assoc"/>
</dbReference>
<evidence type="ECO:0000259" key="3">
    <source>
        <dbReference type="Pfam" id="PF08240"/>
    </source>
</evidence>
<dbReference type="Gene3D" id="3.90.180.10">
    <property type="entry name" value="Medium-chain alcohol dehydrogenases, catalytic domain"/>
    <property type="match status" value="1"/>
</dbReference>
<evidence type="ECO:0000256" key="1">
    <source>
        <dbReference type="ARBA" id="ARBA00023002"/>
    </source>
</evidence>
<accession>A0A225CZV6</accession>
<dbReference type="Proteomes" id="UP000214646">
    <property type="component" value="Unassembled WGS sequence"/>
</dbReference>
<proteinExistence type="predicted"/>
<dbReference type="RefSeq" id="WP_088260114.1">
    <property type="nucleotide sequence ID" value="NZ_NIDE01000019.1"/>
</dbReference>
<dbReference type="SUPFAM" id="SSF51735">
    <property type="entry name" value="NAD(P)-binding Rossmann-fold domains"/>
    <property type="match status" value="1"/>
</dbReference>
<evidence type="ECO:0000259" key="2">
    <source>
        <dbReference type="Pfam" id="PF00107"/>
    </source>
</evidence>
<dbReference type="Pfam" id="PF08240">
    <property type="entry name" value="ADH_N"/>
    <property type="match status" value="1"/>
</dbReference>
<feature type="domain" description="Alcohol dehydrogenase-like N-terminal" evidence="3">
    <location>
        <begin position="26"/>
        <end position="148"/>
    </location>
</feature>
<dbReference type="InterPro" id="IPR013149">
    <property type="entry name" value="ADH-like_C"/>
</dbReference>
<dbReference type="AlphaFoldDB" id="A0A225CZV6"/>
<name>A0A225CZV6_9BACT</name>
<keyword evidence="1" id="KW-0560">Oxidoreductase</keyword>
<dbReference type="InterPro" id="IPR011032">
    <property type="entry name" value="GroES-like_sf"/>
</dbReference>
<keyword evidence="5" id="KW-1185">Reference proteome</keyword>
<dbReference type="OrthoDB" id="239596at2"/>
<dbReference type="CDD" id="cd08231">
    <property type="entry name" value="MDR_TM0436_like"/>
    <property type="match status" value="1"/>
</dbReference>
<dbReference type="SUPFAM" id="SSF50129">
    <property type="entry name" value="GroES-like"/>
    <property type="match status" value="1"/>
</dbReference>
<evidence type="ECO:0000313" key="4">
    <source>
        <dbReference type="EMBL" id="OWK34890.1"/>
    </source>
</evidence>
<sequence>MISAMVFDGPDRPLRSSTFSRPVLGSGAALVRNHLCTLCGSDLHTFFGRRREPVPTVLGHEAVGVIEELGPGGLVDVDGARVEIGDRVVWAVAGSCGTCFFCTHDLPQKCESLFKYGHQVVTPDRGPLGGLATHCHLLPGTAVVKVPDAVPDELAAPAACATATVAAAMRAGGDVRDGVVLVLGAGLLGLTTCAMARANGAGEVVAADTDSRRLELASQFGATRTVLLSLDREELVDRLASLTAGRGADVVFEMTGAPPAVELGLARARVGGTVVLVGSVSPVGSIEVHPDQIVRRCLRIVGVHNYAPPDLSAAVRFLAANASRFPFADLVTRRFSLADAEAGFHFAETERPVRVAVVTN</sequence>
<organism evidence="4 5">
    <name type="scientific">Fimbriiglobus ruber</name>
    <dbReference type="NCBI Taxonomy" id="1908690"/>
    <lineage>
        <taxon>Bacteria</taxon>
        <taxon>Pseudomonadati</taxon>
        <taxon>Planctomycetota</taxon>
        <taxon>Planctomycetia</taxon>
        <taxon>Gemmatales</taxon>
        <taxon>Gemmataceae</taxon>
        <taxon>Fimbriiglobus</taxon>
    </lineage>
</organism>
<evidence type="ECO:0000313" key="5">
    <source>
        <dbReference type="Proteomes" id="UP000214646"/>
    </source>
</evidence>
<dbReference type="Pfam" id="PF00107">
    <property type="entry name" value="ADH_zinc_N"/>
    <property type="match status" value="1"/>
</dbReference>
<protein>
    <submittedName>
        <fullName evidence="4">Threonine dehydrogenase</fullName>
    </submittedName>
</protein>
<dbReference type="InterPro" id="IPR050129">
    <property type="entry name" value="Zn_alcohol_dh"/>
</dbReference>
<gene>
    <name evidence="4" type="ORF">FRUB_09732</name>
</gene>
<feature type="domain" description="Alcohol dehydrogenase-like C-terminal" evidence="2">
    <location>
        <begin position="188"/>
        <end position="319"/>
    </location>
</feature>
<dbReference type="Gene3D" id="3.40.50.720">
    <property type="entry name" value="NAD(P)-binding Rossmann-like Domain"/>
    <property type="match status" value="1"/>
</dbReference>
<dbReference type="PANTHER" id="PTHR43401">
    <property type="entry name" value="L-THREONINE 3-DEHYDROGENASE"/>
    <property type="match status" value="1"/>
</dbReference>